<dbReference type="InterPro" id="IPR004089">
    <property type="entry name" value="MCPsignal_dom"/>
</dbReference>
<evidence type="ECO:0000313" key="14">
    <source>
        <dbReference type="Proteomes" id="UP000031967"/>
    </source>
</evidence>
<keyword evidence="2" id="KW-1003">Cell membrane</keyword>
<evidence type="ECO:0000256" key="8">
    <source>
        <dbReference type="ARBA" id="ARBA00029447"/>
    </source>
</evidence>
<dbReference type="InterPro" id="IPR029151">
    <property type="entry name" value="Sensor-like_sf"/>
</dbReference>
<dbReference type="CDD" id="cd12914">
    <property type="entry name" value="PDC1_DGC_like"/>
    <property type="match status" value="1"/>
</dbReference>
<evidence type="ECO:0000256" key="1">
    <source>
        <dbReference type="ARBA" id="ARBA00004651"/>
    </source>
</evidence>
<dbReference type="InterPro" id="IPR033479">
    <property type="entry name" value="dCache_1"/>
</dbReference>
<keyword evidence="14" id="KW-1185">Reference proteome</keyword>
<keyword evidence="6 10" id="KW-0472">Membrane</keyword>
<comment type="subcellular location">
    <subcellularLocation>
        <location evidence="1">Cell membrane</location>
        <topology evidence="1">Multi-pass membrane protein</topology>
    </subcellularLocation>
</comment>
<evidence type="ECO:0008006" key="15">
    <source>
        <dbReference type="Google" id="ProtNLM"/>
    </source>
</evidence>
<dbReference type="CDD" id="cd12912">
    <property type="entry name" value="PDC2_MCP_like"/>
    <property type="match status" value="1"/>
</dbReference>
<keyword evidence="7 9" id="KW-0807">Transducer</keyword>
<dbReference type="Pfam" id="PF00015">
    <property type="entry name" value="MCPsignal"/>
    <property type="match status" value="1"/>
</dbReference>
<dbReference type="Pfam" id="PF00672">
    <property type="entry name" value="HAMP"/>
    <property type="match status" value="1"/>
</dbReference>
<protein>
    <recommendedName>
        <fullName evidence="15">Methyl-accepting chemotaxis protein</fullName>
    </recommendedName>
</protein>
<dbReference type="SMART" id="SM00304">
    <property type="entry name" value="HAMP"/>
    <property type="match status" value="1"/>
</dbReference>
<dbReference type="PROSITE" id="PS50111">
    <property type="entry name" value="CHEMOTAXIS_TRANSDUC_2"/>
    <property type="match status" value="1"/>
</dbReference>
<dbReference type="SUPFAM" id="SSF58104">
    <property type="entry name" value="Methyl-accepting chemotaxis protein (MCP) signaling domain"/>
    <property type="match status" value="1"/>
</dbReference>
<sequence length="675" mass="72487">MWGEPVVKKPLSKFSFKNLSIRVKLPVVLLVLSMIPLLASTWFLTGYFSAITKSDREQIQQDIAELNIARIDEWMQLKISEMEELIKQHPEFKSGDPKKILPLLKLLDESDKQIDGFNLVNASGDGIDVNNVAINVADRAYFKQVKETKKPAISDMLVSKKTGKYVLPIAVPILDDSGSFVGIVSATVSPDTLTNLMASVKVGETGFGYIVSGTGDYYTHPDKNRIGKQVSEYEKSASSQEAFKSMRDNQSGAVTYIGDNGKEVFGYYGTIPNTSWKLLVVAPTNEIYGAVHKAQQISVLFAVAAALLIVLVAFLISRLSVKPIIAISTVMKKVADGYLNERLRVFAEDELGQMSRNINVTIDSLAGMVGQINSTINRVAIASDELLDSAGQSSRASAQIAASIQEVASGTDAQLQGAEQSARAMEEMAAGVQRIAESSGIVSDRSQDVTNELESGYRDIQSAIEQMNVIGTAAGETAAVIGQLSKHSDEIGHIVDVISEIANQTSLLALNASIEAARAGEQGRGFAVVANEVKKLAEQTNQSVASIVGLIQLIQSTSASAASSMEHNVAEIDDGIRKMLHIGEAFGTIRSSIRNVAEQIQEVSATTEQISAGTEQITASIADMVHVAKQSADNSQAVASSTEEQSAIMETIAASAHNLNKLTGELKEMVKVFRV</sequence>
<keyword evidence="4 10" id="KW-0812">Transmembrane</keyword>
<evidence type="ECO:0000259" key="12">
    <source>
        <dbReference type="PROSITE" id="PS50885"/>
    </source>
</evidence>
<feature type="domain" description="HAMP" evidence="12">
    <location>
        <begin position="318"/>
        <end position="370"/>
    </location>
</feature>
<dbReference type="Proteomes" id="UP000031967">
    <property type="component" value="Unassembled WGS sequence"/>
</dbReference>
<dbReference type="CDD" id="cd06225">
    <property type="entry name" value="HAMP"/>
    <property type="match status" value="1"/>
</dbReference>
<comment type="caution">
    <text evidence="13">The sequence shown here is derived from an EMBL/GenBank/DDBJ whole genome shotgun (WGS) entry which is preliminary data.</text>
</comment>
<feature type="transmembrane region" description="Helical" evidence="10">
    <location>
        <begin position="297"/>
        <end position="316"/>
    </location>
</feature>
<feature type="domain" description="Methyl-accepting transducer" evidence="11">
    <location>
        <begin position="389"/>
        <end position="625"/>
    </location>
</feature>
<dbReference type="SMART" id="SM00283">
    <property type="entry name" value="MA"/>
    <property type="match status" value="1"/>
</dbReference>
<evidence type="ECO:0000256" key="9">
    <source>
        <dbReference type="PROSITE-ProRule" id="PRU00284"/>
    </source>
</evidence>
<keyword evidence="3" id="KW-0145">Chemotaxis</keyword>
<dbReference type="CDD" id="cd11386">
    <property type="entry name" value="MCP_signal"/>
    <property type="match status" value="1"/>
</dbReference>
<dbReference type="Gene3D" id="1.10.287.950">
    <property type="entry name" value="Methyl-accepting chemotaxis protein"/>
    <property type="match status" value="1"/>
</dbReference>
<evidence type="ECO:0000256" key="6">
    <source>
        <dbReference type="ARBA" id="ARBA00023136"/>
    </source>
</evidence>
<evidence type="ECO:0000256" key="2">
    <source>
        <dbReference type="ARBA" id="ARBA00022475"/>
    </source>
</evidence>
<accession>A0ABR5AH09</accession>
<evidence type="ECO:0000256" key="3">
    <source>
        <dbReference type="ARBA" id="ARBA00022500"/>
    </source>
</evidence>
<reference evidence="13 14" key="1">
    <citation type="submission" date="2014-12" db="EMBL/GenBank/DDBJ databases">
        <title>Draft genome sequence of Paenibacillus kamchatkensis strain B-2647.</title>
        <authorList>
            <person name="Karlyshev A.V."/>
            <person name="Kudryashova E.B."/>
        </authorList>
    </citation>
    <scope>NUCLEOTIDE SEQUENCE [LARGE SCALE GENOMIC DNA]</scope>
    <source>
        <strain evidence="13 14">VKM B-2647</strain>
    </source>
</reference>
<organism evidence="13 14">
    <name type="scientific">Gordoniibacillus kamchatkensis</name>
    <dbReference type="NCBI Taxonomy" id="1590651"/>
    <lineage>
        <taxon>Bacteria</taxon>
        <taxon>Bacillati</taxon>
        <taxon>Bacillota</taxon>
        <taxon>Bacilli</taxon>
        <taxon>Bacillales</taxon>
        <taxon>Paenibacillaceae</taxon>
        <taxon>Gordoniibacillus</taxon>
    </lineage>
</organism>
<evidence type="ECO:0000313" key="13">
    <source>
        <dbReference type="EMBL" id="KIL39642.1"/>
    </source>
</evidence>
<feature type="transmembrane region" description="Helical" evidence="10">
    <location>
        <begin position="27"/>
        <end position="48"/>
    </location>
</feature>
<dbReference type="PANTHER" id="PTHR32089:SF112">
    <property type="entry name" value="LYSOZYME-LIKE PROTEIN-RELATED"/>
    <property type="match status" value="1"/>
</dbReference>
<dbReference type="InterPro" id="IPR003660">
    <property type="entry name" value="HAMP_dom"/>
</dbReference>
<dbReference type="EMBL" id="JXAK01000033">
    <property type="protein sequence ID" value="KIL39642.1"/>
    <property type="molecule type" value="Genomic_DNA"/>
</dbReference>
<evidence type="ECO:0000256" key="7">
    <source>
        <dbReference type="ARBA" id="ARBA00023224"/>
    </source>
</evidence>
<keyword evidence="5 10" id="KW-1133">Transmembrane helix</keyword>
<name>A0ABR5AH09_9BACL</name>
<comment type="similarity">
    <text evidence="8">Belongs to the methyl-accepting chemotaxis (MCP) protein family.</text>
</comment>
<proteinExistence type="inferred from homology"/>
<dbReference type="Gene3D" id="6.10.340.10">
    <property type="match status" value="1"/>
</dbReference>
<dbReference type="SUPFAM" id="SSF103190">
    <property type="entry name" value="Sensory domain-like"/>
    <property type="match status" value="1"/>
</dbReference>
<dbReference type="PROSITE" id="PS50885">
    <property type="entry name" value="HAMP"/>
    <property type="match status" value="1"/>
</dbReference>
<evidence type="ECO:0000259" key="11">
    <source>
        <dbReference type="PROSITE" id="PS50111"/>
    </source>
</evidence>
<dbReference type="PANTHER" id="PTHR32089">
    <property type="entry name" value="METHYL-ACCEPTING CHEMOTAXIS PROTEIN MCPB"/>
    <property type="match status" value="1"/>
</dbReference>
<gene>
    <name evidence="13" type="ORF">SD70_18480</name>
</gene>
<evidence type="ECO:0000256" key="4">
    <source>
        <dbReference type="ARBA" id="ARBA00022692"/>
    </source>
</evidence>
<dbReference type="Gene3D" id="3.30.450.20">
    <property type="entry name" value="PAS domain"/>
    <property type="match status" value="1"/>
</dbReference>
<evidence type="ECO:0000256" key="10">
    <source>
        <dbReference type="SAM" id="Phobius"/>
    </source>
</evidence>
<evidence type="ECO:0000256" key="5">
    <source>
        <dbReference type="ARBA" id="ARBA00022989"/>
    </source>
</evidence>
<dbReference type="Pfam" id="PF02743">
    <property type="entry name" value="dCache_1"/>
    <property type="match status" value="1"/>
</dbReference>